<dbReference type="AlphaFoldDB" id="A0A023D7X3"/>
<evidence type="ECO:0000313" key="3">
    <source>
        <dbReference type="Proteomes" id="UP000019760"/>
    </source>
</evidence>
<feature type="domain" description="HTH arsR-type" evidence="1">
    <location>
        <begin position="1"/>
        <end position="90"/>
    </location>
</feature>
<reference evidence="2 3" key="2">
    <citation type="journal article" date="2014" name="FEMS Microbiol. Lett.">
        <title>Draft genomic DNA sequence of the facultatively methylotrophic bacterium Acidomonas methanolica type strain MB58.</title>
        <authorList>
            <person name="Higashiura N."/>
            <person name="Hadano H."/>
            <person name="Hirakawa H."/>
            <person name="Matsutani M."/>
            <person name="Takabe S."/>
            <person name="Matsushita K."/>
            <person name="Azuma Y."/>
        </authorList>
    </citation>
    <scope>NUCLEOTIDE SEQUENCE [LARGE SCALE GENOMIC DNA]</scope>
    <source>
        <strain evidence="2 3">MB58</strain>
    </source>
</reference>
<dbReference type="InterPro" id="IPR011991">
    <property type="entry name" value="ArsR-like_HTH"/>
</dbReference>
<dbReference type="InterPro" id="IPR036388">
    <property type="entry name" value="WH-like_DNA-bd_sf"/>
</dbReference>
<keyword evidence="2" id="KW-0489">Methyltransferase</keyword>
<evidence type="ECO:0000259" key="1">
    <source>
        <dbReference type="PROSITE" id="PS50987"/>
    </source>
</evidence>
<dbReference type="InterPro" id="IPR001845">
    <property type="entry name" value="HTH_ArsR_DNA-bd_dom"/>
</dbReference>
<gene>
    <name evidence="2" type="ORF">Amme_114_014</name>
</gene>
<dbReference type="GO" id="GO:0003700">
    <property type="term" value="F:DNA-binding transcription factor activity"/>
    <property type="evidence" value="ECO:0007669"/>
    <property type="project" value="InterPro"/>
</dbReference>
<dbReference type="InterPro" id="IPR050508">
    <property type="entry name" value="Methyltransf_Superfamily"/>
</dbReference>
<dbReference type="InterPro" id="IPR036390">
    <property type="entry name" value="WH_DNA-bd_sf"/>
</dbReference>
<dbReference type="GO" id="GO:0008757">
    <property type="term" value="F:S-adenosylmethionine-dependent methyltransferase activity"/>
    <property type="evidence" value="ECO:0007669"/>
    <property type="project" value="InterPro"/>
</dbReference>
<dbReference type="SUPFAM" id="SSF46785">
    <property type="entry name" value="Winged helix' DNA-binding domain"/>
    <property type="match status" value="1"/>
</dbReference>
<dbReference type="GO" id="GO:0032259">
    <property type="term" value="P:methylation"/>
    <property type="evidence" value="ECO:0007669"/>
    <property type="project" value="UniProtKB-KW"/>
</dbReference>
<organism evidence="2 3">
    <name type="scientific">Acidomonas methanolica NBRC 104435</name>
    <dbReference type="NCBI Taxonomy" id="1231351"/>
    <lineage>
        <taxon>Bacteria</taxon>
        <taxon>Pseudomonadati</taxon>
        <taxon>Pseudomonadota</taxon>
        <taxon>Alphaproteobacteria</taxon>
        <taxon>Acetobacterales</taxon>
        <taxon>Acetobacteraceae</taxon>
        <taxon>Acidomonas</taxon>
    </lineage>
</organism>
<dbReference type="CDD" id="cd02440">
    <property type="entry name" value="AdoMet_MTases"/>
    <property type="match status" value="1"/>
</dbReference>
<dbReference type="SMART" id="SM00418">
    <property type="entry name" value="HTH_ARSR"/>
    <property type="match status" value="1"/>
</dbReference>
<dbReference type="InterPro" id="IPR013216">
    <property type="entry name" value="Methyltransf_11"/>
</dbReference>
<dbReference type="InterPro" id="IPR029063">
    <property type="entry name" value="SAM-dependent_MTases_sf"/>
</dbReference>
<dbReference type="Proteomes" id="UP000019760">
    <property type="component" value="Unassembled WGS sequence"/>
</dbReference>
<dbReference type="NCBIfam" id="NF033788">
    <property type="entry name" value="HTH_metalloreg"/>
    <property type="match status" value="1"/>
</dbReference>
<reference evidence="3" key="1">
    <citation type="journal article" date="2014" name="FEMS Microbiol. Lett.">
        <title>Draft Genomic DNA Sequence of the Facultatively Methylotrophic Bacterium Acidomonas methanolica type strain MB58.</title>
        <authorList>
            <person name="Higashiura N."/>
            <person name="Hadano H."/>
            <person name="Hirakawa H."/>
            <person name="Matsutani M."/>
            <person name="Takabe S."/>
            <person name="Matsushita K."/>
            <person name="Azuma Y."/>
        </authorList>
    </citation>
    <scope>NUCLEOTIDE SEQUENCE [LARGE SCALE GENOMIC DNA]</scope>
    <source>
        <strain evidence="3">MB58</strain>
    </source>
</reference>
<sequence length="317" mass="34320">MPDPLSLFQSLADPTRLRILALLRQMELSVGELAQVLGQSQPRVSRHLRVMVEAGLVSRRKEGNWVFLAPGPARLVEPAFAAIDAWQEEGDPQAEADSARLAAIKSLRVTEAEDYFESHAAEWDAIRSLHVAEAEVEEAILRTLSGPTLGTLADLGTGTGRMIQLLAPLADRAIGIDRSPAMLRVARSKFGDPSEPVAGQQIAGSKITWRQGDLSALPLPAAGVDTAIMHQVLHYVTHPGPAIAEAARILRPGGRLLVVDFAAHDRIELRDRDAHAWLGFSDDRMRGWLAEAGFGNIAIATLDGSIDVRLWLGTLRG</sequence>
<dbReference type="Gene3D" id="3.40.50.150">
    <property type="entry name" value="Vaccinia Virus protein VP39"/>
    <property type="match status" value="1"/>
</dbReference>
<dbReference type="Pfam" id="PF01022">
    <property type="entry name" value="HTH_5"/>
    <property type="match status" value="1"/>
</dbReference>
<dbReference type="OrthoDB" id="9789575at2"/>
<dbReference type="Gene3D" id="1.10.10.10">
    <property type="entry name" value="Winged helix-like DNA-binding domain superfamily/Winged helix DNA-binding domain"/>
    <property type="match status" value="1"/>
</dbReference>
<evidence type="ECO:0000313" key="2">
    <source>
        <dbReference type="EMBL" id="GAJ30257.1"/>
    </source>
</evidence>
<dbReference type="SUPFAM" id="SSF53335">
    <property type="entry name" value="S-adenosyl-L-methionine-dependent methyltransferases"/>
    <property type="match status" value="1"/>
</dbReference>
<name>A0A023D7X3_ACIMT</name>
<dbReference type="Pfam" id="PF08241">
    <property type="entry name" value="Methyltransf_11"/>
    <property type="match status" value="1"/>
</dbReference>
<proteinExistence type="predicted"/>
<dbReference type="EMBL" id="BAND01000113">
    <property type="protein sequence ID" value="GAJ30257.1"/>
    <property type="molecule type" value="Genomic_DNA"/>
</dbReference>
<comment type="caution">
    <text evidence="2">The sequence shown here is derived from an EMBL/GenBank/DDBJ whole genome shotgun (WGS) entry which is preliminary data.</text>
</comment>
<dbReference type="PANTHER" id="PTHR42912:SF93">
    <property type="entry name" value="N6-ADENOSINE-METHYLTRANSFERASE TMT1A"/>
    <property type="match status" value="1"/>
</dbReference>
<dbReference type="PANTHER" id="PTHR42912">
    <property type="entry name" value="METHYLTRANSFERASE"/>
    <property type="match status" value="1"/>
</dbReference>
<dbReference type="RefSeq" id="WP_042061098.1">
    <property type="nucleotide sequence ID" value="NZ_BAND01000113.1"/>
</dbReference>
<keyword evidence="3" id="KW-1185">Reference proteome</keyword>
<keyword evidence="2" id="KW-0808">Transferase</keyword>
<dbReference type="PRINTS" id="PR00778">
    <property type="entry name" value="HTHARSR"/>
</dbReference>
<accession>A0A023D7X3</accession>
<dbReference type="PROSITE" id="PS50987">
    <property type="entry name" value="HTH_ARSR_2"/>
    <property type="match status" value="1"/>
</dbReference>
<protein>
    <submittedName>
        <fullName evidence="2">Transcriptional regulator ArsR/methyltransferase</fullName>
    </submittedName>
</protein>
<dbReference type="CDD" id="cd00090">
    <property type="entry name" value="HTH_ARSR"/>
    <property type="match status" value="1"/>
</dbReference>